<name>A0AAV4NIH9_CAEEX</name>
<evidence type="ECO:0000313" key="3">
    <source>
        <dbReference type="Proteomes" id="UP001054945"/>
    </source>
</evidence>
<reference evidence="2 3" key="1">
    <citation type="submission" date="2021-06" db="EMBL/GenBank/DDBJ databases">
        <title>Caerostris extrusa draft genome.</title>
        <authorList>
            <person name="Kono N."/>
            <person name="Arakawa K."/>
        </authorList>
    </citation>
    <scope>NUCLEOTIDE SEQUENCE [LARGE SCALE GENOMIC DNA]</scope>
</reference>
<organism evidence="2 3">
    <name type="scientific">Caerostris extrusa</name>
    <name type="common">Bark spider</name>
    <name type="synonym">Caerostris bankana</name>
    <dbReference type="NCBI Taxonomy" id="172846"/>
    <lineage>
        <taxon>Eukaryota</taxon>
        <taxon>Metazoa</taxon>
        <taxon>Ecdysozoa</taxon>
        <taxon>Arthropoda</taxon>
        <taxon>Chelicerata</taxon>
        <taxon>Arachnida</taxon>
        <taxon>Araneae</taxon>
        <taxon>Araneomorphae</taxon>
        <taxon>Entelegynae</taxon>
        <taxon>Araneoidea</taxon>
        <taxon>Araneidae</taxon>
        <taxon>Caerostris</taxon>
    </lineage>
</organism>
<dbReference type="AlphaFoldDB" id="A0AAV4NIH9"/>
<accession>A0AAV4NIH9</accession>
<protein>
    <submittedName>
        <fullName evidence="2">Uncharacterized protein</fullName>
    </submittedName>
</protein>
<proteinExistence type="predicted"/>
<sequence>MLDFPIQCTCSADPFTPDVISGSLPNRPADSSSFHPIRIEPPSHGLSNGLTTGRMIEGAVSWFEHLVEFSPSSRKWTLGFFLEALLSD</sequence>
<evidence type="ECO:0000256" key="1">
    <source>
        <dbReference type="SAM" id="MobiDB-lite"/>
    </source>
</evidence>
<dbReference type="EMBL" id="BPLR01003403">
    <property type="protein sequence ID" value="GIX84124.1"/>
    <property type="molecule type" value="Genomic_DNA"/>
</dbReference>
<gene>
    <name evidence="2" type="ORF">CEXT_45551</name>
</gene>
<keyword evidence="3" id="KW-1185">Reference proteome</keyword>
<evidence type="ECO:0000313" key="2">
    <source>
        <dbReference type="EMBL" id="GIX84124.1"/>
    </source>
</evidence>
<dbReference type="Proteomes" id="UP001054945">
    <property type="component" value="Unassembled WGS sequence"/>
</dbReference>
<comment type="caution">
    <text evidence="2">The sequence shown here is derived from an EMBL/GenBank/DDBJ whole genome shotgun (WGS) entry which is preliminary data.</text>
</comment>
<feature type="region of interest" description="Disordered" evidence="1">
    <location>
        <begin position="29"/>
        <end position="50"/>
    </location>
</feature>